<organism evidence="1 2">
    <name type="scientific">Armadillidium nasatum</name>
    <dbReference type="NCBI Taxonomy" id="96803"/>
    <lineage>
        <taxon>Eukaryota</taxon>
        <taxon>Metazoa</taxon>
        <taxon>Ecdysozoa</taxon>
        <taxon>Arthropoda</taxon>
        <taxon>Crustacea</taxon>
        <taxon>Multicrustacea</taxon>
        <taxon>Malacostraca</taxon>
        <taxon>Eumalacostraca</taxon>
        <taxon>Peracarida</taxon>
        <taxon>Isopoda</taxon>
        <taxon>Oniscidea</taxon>
        <taxon>Crinocheta</taxon>
        <taxon>Armadillidiidae</taxon>
        <taxon>Armadillidium</taxon>
    </lineage>
</organism>
<accession>A0A5N5TLV7</accession>
<name>A0A5N5TLV7_9CRUS</name>
<proteinExistence type="predicted"/>
<evidence type="ECO:0000313" key="2">
    <source>
        <dbReference type="Proteomes" id="UP000326759"/>
    </source>
</evidence>
<keyword evidence="2" id="KW-1185">Reference proteome</keyword>
<protein>
    <submittedName>
        <fullName evidence="1">Uncharacterized protein</fullName>
    </submittedName>
</protein>
<reference evidence="1 2" key="1">
    <citation type="journal article" date="2019" name="PLoS Biol.">
        <title>Sex chromosomes control vertical transmission of feminizing Wolbachia symbionts in an isopod.</title>
        <authorList>
            <person name="Becking T."/>
            <person name="Chebbi M.A."/>
            <person name="Giraud I."/>
            <person name="Moumen B."/>
            <person name="Laverre T."/>
            <person name="Caubet Y."/>
            <person name="Peccoud J."/>
            <person name="Gilbert C."/>
            <person name="Cordaux R."/>
        </authorList>
    </citation>
    <scope>NUCLEOTIDE SEQUENCE [LARGE SCALE GENOMIC DNA]</scope>
    <source>
        <strain evidence="1">ANa2</strain>
        <tissue evidence="1">Whole body excluding digestive tract and cuticle</tissue>
    </source>
</reference>
<dbReference type="Proteomes" id="UP000326759">
    <property type="component" value="Unassembled WGS sequence"/>
</dbReference>
<sequence length="152" mass="17675">MASIDERVAKLKAYFYIPNQSYKRNSGEKIKTKEGRTRKTRRTGATSYCQTSVGILLSVQNVYKSVLYNIFSSCYLRHIERRLVSLKETLYLSKSGGEGRQFPREDWVDKWTRLKNSIRLCSFDYLSIISQPAICECFALIILKENFNCSMN</sequence>
<dbReference type="EMBL" id="SEYY01000470">
    <property type="protein sequence ID" value="KAB7507165.1"/>
    <property type="molecule type" value="Genomic_DNA"/>
</dbReference>
<gene>
    <name evidence="1" type="ORF">Anas_01114</name>
</gene>
<comment type="caution">
    <text evidence="1">The sequence shown here is derived from an EMBL/GenBank/DDBJ whole genome shotgun (WGS) entry which is preliminary data.</text>
</comment>
<dbReference type="AlphaFoldDB" id="A0A5N5TLV7"/>
<evidence type="ECO:0000313" key="1">
    <source>
        <dbReference type="EMBL" id="KAB7507165.1"/>
    </source>
</evidence>